<comment type="caution">
    <text evidence="1">The sequence shown here is derived from an EMBL/GenBank/DDBJ whole genome shotgun (WGS) entry which is preliminary data.</text>
</comment>
<accession>A0ACB8QHW2</accession>
<reference evidence="1" key="2">
    <citation type="journal article" date="2022" name="New Phytol.">
        <title>Evolutionary transition to the ectomycorrhizal habit in the genomes of a hyperdiverse lineage of mushroom-forming fungi.</title>
        <authorList>
            <person name="Looney B."/>
            <person name="Miyauchi S."/>
            <person name="Morin E."/>
            <person name="Drula E."/>
            <person name="Courty P.E."/>
            <person name="Kohler A."/>
            <person name="Kuo A."/>
            <person name="LaButti K."/>
            <person name="Pangilinan J."/>
            <person name="Lipzen A."/>
            <person name="Riley R."/>
            <person name="Andreopoulos W."/>
            <person name="He G."/>
            <person name="Johnson J."/>
            <person name="Nolan M."/>
            <person name="Tritt A."/>
            <person name="Barry K.W."/>
            <person name="Grigoriev I.V."/>
            <person name="Nagy L.G."/>
            <person name="Hibbett D."/>
            <person name="Henrissat B."/>
            <person name="Matheny P.B."/>
            <person name="Labbe J."/>
            <person name="Martin F.M."/>
        </authorList>
    </citation>
    <scope>NUCLEOTIDE SEQUENCE</scope>
    <source>
        <strain evidence="1">EC-137</strain>
    </source>
</reference>
<dbReference type="Proteomes" id="UP000814128">
    <property type="component" value="Unassembled WGS sequence"/>
</dbReference>
<protein>
    <submittedName>
        <fullName evidence="1">SEN1 N terminal-domain-containing protein</fullName>
    </submittedName>
</protein>
<keyword evidence="2" id="KW-1185">Reference proteome</keyword>
<name>A0ACB8QHW2_9AGAM</name>
<gene>
    <name evidence="1" type="ORF">K488DRAFT_79092</name>
</gene>
<reference evidence="1" key="1">
    <citation type="submission" date="2021-02" db="EMBL/GenBank/DDBJ databases">
        <authorList>
            <consortium name="DOE Joint Genome Institute"/>
            <person name="Ahrendt S."/>
            <person name="Looney B.P."/>
            <person name="Miyauchi S."/>
            <person name="Morin E."/>
            <person name="Drula E."/>
            <person name="Courty P.E."/>
            <person name="Chicoki N."/>
            <person name="Fauchery L."/>
            <person name="Kohler A."/>
            <person name="Kuo A."/>
            <person name="Labutti K."/>
            <person name="Pangilinan J."/>
            <person name="Lipzen A."/>
            <person name="Riley R."/>
            <person name="Andreopoulos W."/>
            <person name="He G."/>
            <person name="Johnson J."/>
            <person name="Barry K.W."/>
            <person name="Grigoriev I.V."/>
            <person name="Nagy L."/>
            <person name="Hibbett D."/>
            <person name="Henrissat B."/>
            <person name="Matheny P.B."/>
            <person name="Labbe J."/>
            <person name="Martin F."/>
        </authorList>
    </citation>
    <scope>NUCLEOTIDE SEQUENCE</scope>
    <source>
        <strain evidence="1">EC-137</strain>
    </source>
</reference>
<proteinExistence type="predicted"/>
<dbReference type="EMBL" id="MU273582">
    <property type="protein sequence ID" value="KAI0031389.1"/>
    <property type="molecule type" value="Genomic_DNA"/>
</dbReference>
<organism evidence="1 2">
    <name type="scientific">Vararia minispora EC-137</name>
    <dbReference type="NCBI Taxonomy" id="1314806"/>
    <lineage>
        <taxon>Eukaryota</taxon>
        <taxon>Fungi</taxon>
        <taxon>Dikarya</taxon>
        <taxon>Basidiomycota</taxon>
        <taxon>Agaricomycotina</taxon>
        <taxon>Agaricomycetes</taxon>
        <taxon>Russulales</taxon>
        <taxon>Lachnocladiaceae</taxon>
        <taxon>Vararia</taxon>
    </lineage>
</organism>
<evidence type="ECO:0000313" key="2">
    <source>
        <dbReference type="Proteomes" id="UP000814128"/>
    </source>
</evidence>
<evidence type="ECO:0000313" key="1">
    <source>
        <dbReference type="EMBL" id="KAI0031389.1"/>
    </source>
</evidence>
<sequence>MATRLPPNGPDEFKDALIGLRDFPVEDPDPKLMVKLFDWTMGLPTTADRLHWYCHRADETLVMAATYLIRLFAYDGSKKVQWLERLEIILRGCCDCVRGLQAAKWNARQTYLSVFPSHILDDFMRVANNWERDIVLESLANYGFVSDSPGTSPPSILQDLPRPVSYHIFFNLCILRSPPILALIQTHIPSSTIDGWPCDPPPPGLFYLLLHSDVQLRTFAAARLFLCQTLPMQEEAFKRTHGGVLEMISRAVSYRGSSGTACSASFETDSFLSTDENAIWEAVRISVQHIPDEFLRSSSSTPIDIAHTVAGRLHDNGKHFPNILRCFVYTVKRLKDTFWANRGKDYPLVVFASIKDNPSFTDLIRPTDTIEALPWFLLWVLDFTWSVWPLHVFDDFLAKMFDFLCEELQHERFKESRPVIMCAASKKAEDSKEPQTRSQRRAALNTLHIHVDRIVTVAFSREYTLSEWSLARRVSRELVYLAMLSDVKDVLRSIGELYEAFRANKSTKKGDLDVQLSPPNIHQSLWTKIYDSMLGADVDGMAMLIVLLSRIAHLDVLMKSAFKPVFDRIPSEVSARQVFDEVNRSLGIFRDGFSKVSSRFSNYNTASSIHQLLGRDHIVKSLWSLMFSPVEDVRMAGQTIVGQAFDVDLRYDCFQKLIRYSPEQSFKGVFSTLETFISYVPQAPEACMLSASLVTCLTDIIEVLAGPLDPLLFDQSFVDNRDGFKPAAEITTFWRLMARATAVIFQHTPAWSMFVDDNQWMVNWMRDALILTRQMLEYWRKFEEAILMASSAAHHSSGKVSRVGKRMVSDLQIVLPELARWLRLTDQELLHQSFVLLQSLFGCFEAARIQPDHTALTKLKQDVERALNRSSSTKLDSKRLKELRDLVVSFERADDEIEILPGPTLKQSRLNPHPADKKVTSGEKEPNKSTRAQTSRTSFWKPVPAPSREPEKPPPLSVKSQYFSSRDKEKLDAATVPRPKPIQPAKTDVDAQSNKSEPEEVSSSSSESEDDGGMASLRSLQKKKQPERRTKMMDIVPGATLGHARSTAQDEARRARERMKPDVSDLHRVILSWPYEHEGDTPPGKPLNPTPVLDRYPNYWQFRTTFEPLLLLECWAQLVNEKMEKKESYDLEITSRQYSDRWVDLDAFMEEHFQSGWFLTEADIVLLRNPRSNQTILAKVQSFRSVRGAKQGAQATLRCHLAGRPDPGLSPNTKWSVSKAFSLATVHREYAALVALEFYDYCDFILNPRLSQPPRIEESQVQNMMKKYRVNVPQARAIVSSLQSTGFSLIQGPPGTGKTSTICALVHSFLQSRAVAPTAINAGRPSTTSDKTPPKRVLICAPSNAAIDEVASRVRHRADGRPVKVVRVGAEKALNMSTRDISLDSIVDERLNNVNATAKSQNEELARLLETLKSVRKALQDKENEASVLTDNTVRARTLEEEREALQMRRHDLSRQVNNLRDKEKSENRTLDSNRRNIRMQVLGEADVVCSTLSGAGHEMLEHLDFEMIIIDEAAQAIELSTLIPLKFSCARCIMVGDPQQLPPTVISKEATSYNYNQSLFVRLQKHRPDAVHLLSIQYRMHPDISALPSLLFYQGRLLDGPDMAERTKRPWQENQRFGTYRFFNIIGGQEVSVGTSTTNPMEVQIATHLYARLTKEFSSIDFGSRVGVVTPYRQQVIALRQAFRKRFGDDIASGVDFNTVDGFQGQEKDIIILSCVRAGPGLETIGFLSDERRMNVALTRAKSSLFILGHAATLERSNKTWAQLIQDARTRSTFVDIDSSYFTSAGAPPKPHASTRLASPPPLHTSLLAKPLPGPIPTLLTPSQIRAKSSQDPQSSAQASLPTTRSAVDLQLVAAPAADKPGLQKKRSLPADNSATVSSSGSKPLRGPPPAKKPKQSAMFIPKKPKVRP</sequence>